<keyword evidence="2 3" id="KW-0040">ANK repeat</keyword>
<dbReference type="AlphaFoldDB" id="A0AAF0DMN9"/>
<keyword evidence="1" id="KW-0677">Repeat</keyword>
<feature type="repeat" description="ANK" evidence="3">
    <location>
        <begin position="327"/>
        <end position="353"/>
    </location>
</feature>
<accession>A0AAF0DMN9</accession>
<protein>
    <recommendedName>
        <fullName evidence="6">Ankyrin</fullName>
    </recommendedName>
</protein>
<reference evidence="4" key="1">
    <citation type="submission" date="2023-03" db="EMBL/GenBank/DDBJ databases">
        <title>Emydomyces testavorans Genome Sequence.</title>
        <authorList>
            <person name="Hoyer L."/>
        </authorList>
    </citation>
    <scope>NUCLEOTIDE SEQUENCE</scope>
    <source>
        <strain evidence="4">16-2883</strain>
    </source>
</reference>
<dbReference type="InterPro" id="IPR036770">
    <property type="entry name" value="Ankyrin_rpt-contain_sf"/>
</dbReference>
<dbReference type="InterPro" id="IPR002110">
    <property type="entry name" value="Ankyrin_rpt"/>
</dbReference>
<evidence type="ECO:0008006" key="6">
    <source>
        <dbReference type="Google" id="ProtNLM"/>
    </source>
</evidence>
<dbReference type="Pfam" id="PF12796">
    <property type="entry name" value="Ank_2"/>
    <property type="match status" value="1"/>
</dbReference>
<keyword evidence="5" id="KW-1185">Reference proteome</keyword>
<dbReference type="SUPFAM" id="SSF48403">
    <property type="entry name" value="Ankyrin repeat"/>
    <property type="match status" value="2"/>
</dbReference>
<gene>
    <name evidence="4" type="ORF">PRK78_006887</name>
</gene>
<dbReference type="PANTHER" id="PTHR24198:SF165">
    <property type="entry name" value="ANKYRIN REPEAT-CONTAINING PROTEIN-RELATED"/>
    <property type="match status" value="1"/>
</dbReference>
<dbReference type="SMART" id="SM00248">
    <property type="entry name" value="ANK"/>
    <property type="match status" value="8"/>
</dbReference>
<dbReference type="EMBL" id="CP120631">
    <property type="protein sequence ID" value="WEW61397.1"/>
    <property type="molecule type" value="Genomic_DNA"/>
</dbReference>
<name>A0AAF0DMN9_9EURO</name>
<dbReference type="PROSITE" id="PS50088">
    <property type="entry name" value="ANK_REPEAT"/>
    <property type="match status" value="2"/>
</dbReference>
<evidence type="ECO:0000256" key="1">
    <source>
        <dbReference type="ARBA" id="ARBA00022737"/>
    </source>
</evidence>
<proteinExistence type="predicted"/>
<dbReference type="Gene3D" id="1.25.40.20">
    <property type="entry name" value="Ankyrin repeat-containing domain"/>
    <property type="match status" value="3"/>
</dbReference>
<evidence type="ECO:0000256" key="3">
    <source>
        <dbReference type="PROSITE-ProRule" id="PRU00023"/>
    </source>
</evidence>
<dbReference type="PANTHER" id="PTHR24198">
    <property type="entry name" value="ANKYRIN REPEAT AND PROTEIN KINASE DOMAIN-CONTAINING PROTEIN"/>
    <property type="match status" value="1"/>
</dbReference>
<dbReference type="Pfam" id="PF00023">
    <property type="entry name" value="Ank"/>
    <property type="match status" value="2"/>
</dbReference>
<organism evidence="4 5">
    <name type="scientific">Emydomyces testavorans</name>
    <dbReference type="NCBI Taxonomy" id="2070801"/>
    <lineage>
        <taxon>Eukaryota</taxon>
        <taxon>Fungi</taxon>
        <taxon>Dikarya</taxon>
        <taxon>Ascomycota</taxon>
        <taxon>Pezizomycotina</taxon>
        <taxon>Eurotiomycetes</taxon>
        <taxon>Eurotiomycetidae</taxon>
        <taxon>Onygenales</taxon>
        <taxon>Nannizziopsiaceae</taxon>
        <taxon>Emydomyces</taxon>
    </lineage>
</organism>
<sequence>MQSFPPEILSLVLSPLIPNHWLAEHDHRSQVFTLRLVSRAFNRVTVDHAFARIDVLANYTQLKSLCVEALALLIREKAQLPVSTGILFTCISRIRRTLSSLAASNHQFQHDSETYICGFIDAIIAFLGKQDTIDHLVAQTLPEEAAFFGSNFEEHDLVFISAVWQGDTELASFLMDTDKLNHKGNVFLSAFYLAAYRGNVSLLHLINPRGNIQVNALCGYYGNALMAGVAGGNLEALKTLIDWGADVNFLGSLFGRPLSFAVHCGRPEVVKLLLQAGADVLATDVQGQNALMTAALMSPEKAAAPDSREVVKLLLDQDTRTVDFIKSKNRALILAAPSGNDSVVEILLQHGADAPTGLEGTTPIADAIRFAGNIGVARLLLKHGAKLDRVGVILLLDNAIRGNCAELVEFCIQESGYFDSSWDAAHLMLDNALLLGQVDAAKMLLENGVGQEWEARPDIIASVFDKSIFDKLLQRGVPFHGKIFEAAFDHKNRFLLRQLLERGVRFAGTNDDSVNVALSSVILCPSVDLSAAPAVLNRHVTLPSKTVSCMFQAATEIRDIFNIRCLIERYAGFQLCDNLPTLDRLTATTILMILHSAAETNHKEEAVALLKGEGHETVVIAELLQQGRIELARLDKDPNRKLCHASERLPRVFEFFFKCYGDSALLDYDRVFAKVYDVTVLRKALTYIPKALSGTIYQRMWTQRSLKKALSRHNYPMLEFLLDLGIRNDLHTCLVSLRNKSWSDASSYASYHVGRKNYHVSETMFRLFAARHWPRYNLFEDEGKPVIFLRYSIDYRIPANLQMMIANGVDVNRPLLRWGNALAFAVHRNNEDMVRFLLECGADPAPSMVPVEDEEDSPYSASLKAGNKFIPKLIEAALGVGIYIHPR</sequence>
<dbReference type="Proteomes" id="UP001219355">
    <property type="component" value="Chromosome 5"/>
</dbReference>
<dbReference type="PROSITE" id="PS50297">
    <property type="entry name" value="ANK_REP_REGION"/>
    <property type="match status" value="2"/>
</dbReference>
<evidence type="ECO:0000256" key="2">
    <source>
        <dbReference type="ARBA" id="ARBA00023043"/>
    </source>
</evidence>
<evidence type="ECO:0000313" key="5">
    <source>
        <dbReference type="Proteomes" id="UP001219355"/>
    </source>
</evidence>
<evidence type="ECO:0000313" key="4">
    <source>
        <dbReference type="EMBL" id="WEW61397.1"/>
    </source>
</evidence>
<feature type="repeat" description="ANK" evidence="3">
    <location>
        <begin position="257"/>
        <end position="285"/>
    </location>
</feature>